<feature type="transmembrane region" description="Helical" evidence="11">
    <location>
        <begin position="623"/>
        <end position="646"/>
    </location>
</feature>
<comment type="subcellular location">
    <subcellularLocation>
        <location evidence="1">Cell membrane</location>
        <topology evidence="1">Multi-pass membrane protein</topology>
    </subcellularLocation>
</comment>
<evidence type="ECO:0000256" key="11">
    <source>
        <dbReference type="SAM" id="Phobius"/>
    </source>
</evidence>
<dbReference type="PANTHER" id="PTHR24061">
    <property type="entry name" value="CALCIUM-SENSING RECEPTOR-RELATED"/>
    <property type="match status" value="1"/>
</dbReference>
<protein>
    <recommendedName>
        <fullName evidence="12">G-protein coupled receptors family 3 profile domain-containing protein</fullName>
    </recommendedName>
</protein>
<evidence type="ECO:0000256" key="9">
    <source>
        <dbReference type="ARBA" id="ARBA00023180"/>
    </source>
</evidence>
<feature type="domain" description="G-protein coupled receptors family 3 profile" evidence="12">
    <location>
        <begin position="621"/>
        <end position="885"/>
    </location>
</feature>
<dbReference type="Gene3D" id="3.40.50.2300">
    <property type="match status" value="2"/>
</dbReference>
<evidence type="ECO:0000256" key="2">
    <source>
        <dbReference type="ARBA" id="ARBA00022475"/>
    </source>
</evidence>
<evidence type="ECO:0000256" key="8">
    <source>
        <dbReference type="ARBA" id="ARBA00023170"/>
    </source>
</evidence>
<keyword evidence="7 11" id="KW-0472">Membrane</keyword>
<evidence type="ECO:0000313" key="13">
    <source>
        <dbReference type="EMBL" id="OCT96517.1"/>
    </source>
</evidence>
<dbReference type="SUPFAM" id="SSF53822">
    <property type="entry name" value="Periplasmic binding protein-like I"/>
    <property type="match status" value="1"/>
</dbReference>
<dbReference type="InterPro" id="IPR009030">
    <property type="entry name" value="Growth_fac_rcpt_cys_sf"/>
</dbReference>
<evidence type="ECO:0000259" key="12">
    <source>
        <dbReference type="PROSITE" id="PS50259"/>
    </source>
</evidence>
<dbReference type="Pfam" id="PF07562">
    <property type="entry name" value="NCD3G"/>
    <property type="match status" value="1"/>
</dbReference>
<dbReference type="Pfam" id="PF01094">
    <property type="entry name" value="ANF_receptor"/>
    <property type="match status" value="1"/>
</dbReference>
<keyword evidence="5 11" id="KW-1133">Transmembrane helix</keyword>
<dbReference type="PROSITE" id="PS00981">
    <property type="entry name" value="G_PROTEIN_RECEP_F3_3"/>
    <property type="match status" value="1"/>
</dbReference>
<evidence type="ECO:0000256" key="7">
    <source>
        <dbReference type="ARBA" id="ARBA00023136"/>
    </source>
</evidence>
<feature type="transmembrane region" description="Helical" evidence="11">
    <location>
        <begin position="691"/>
        <end position="715"/>
    </location>
</feature>
<accession>A0A974DRD0</accession>
<dbReference type="PRINTS" id="PR01535">
    <property type="entry name" value="VOMERONASL2R"/>
</dbReference>
<keyword evidence="9" id="KW-0325">Glycoprotein</keyword>
<dbReference type="InterPro" id="IPR000068">
    <property type="entry name" value="GPCR_3_Ca_sens_rcpt-rel"/>
</dbReference>
<feature type="transmembrane region" description="Helical" evidence="11">
    <location>
        <begin position="658"/>
        <end position="679"/>
    </location>
</feature>
<dbReference type="InterPro" id="IPR004073">
    <property type="entry name" value="GPCR_3_vmron_rcpt_2"/>
</dbReference>
<keyword evidence="6" id="KW-0297">G-protein coupled receptor</keyword>
<feature type="transmembrane region" description="Helical" evidence="11">
    <location>
        <begin position="735"/>
        <end position="754"/>
    </location>
</feature>
<feature type="transmembrane region" description="Helical" evidence="11">
    <location>
        <begin position="780"/>
        <end position="803"/>
    </location>
</feature>
<evidence type="ECO:0000256" key="1">
    <source>
        <dbReference type="ARBA" id="ARBA00004651"/>
    </source>
</evidence>
<dbReference type="InterPro" id="IPR000337">
    <property type="entry name" value="GPCR_3"/>
</dbReference>
<evidence type="ECO:0000256" key="6">
    <source>
        <dbReference type="ARBA" id="ARBA00023040"/>
    </source>
</evidence>
<dbReference type="InterPro" id="IPR017979">
    <property type="entry name" value="GPCR_3_CS"/>
</dbReference>
<dbReference type="GO" id="GO:0004930">
    <property type="term" value="F:G protein-coupled receptor activity"/>
    <property type="evidence" value="ECO:0007669"/>
    <property type="project" value="UniProtKB-KW"/>
</dbReference>
<dbReference type="Pfam" id="PF00003">
    <property type="entry name" value="7tm_3"/>
    <property type="match status" value="1"/>
</dbReference>
<evidence type="ECO:0000256" key="5">
    <source>
        <dbReference type="ARBA" id="ARBA00022989"/>
    </source>
</evidence>
<dbReference type="AlphaFoldDB" id="A0A974DRD0"/>
<keyword evidence="4" id="KW-0732">Signal</keyword>
<dbReference type="PROSITE" id="PS50259">
    <property type="entry name" value="G_PROTEIN_RECEP_F3_4"/>
    <property type="match status" value="1"/>
</dbReference>
<gene>
    <name evidence="13" type="ORF">XELAEV_18008721mg</name>
</gene>
<dbReference type="Gene3D" id="2.10.50.30">
    <property type="entry name" value="GPCR, family 3, nine cysteines domain"/>
    <property type="match status" value="1"/>
</dbReference>
<organism evidence="13 14">
    <name type="scientific">Xenopus laevis</name>
    <name type="common">African clawed frog</name>
    <dbReference type="NCBI Taxonomy" id="8355"/>
    <lineage>
        <taxon>Eukaryota</taxon>
        <taxon>Metazoa</taxon>
        <taxon>Chordata</taxon>
        <taxon>Craniata</taxon>
        <taxon>Vertebrata</taxon>
        <taxon>Euteleostomi</taxon>
        <taxon>Amphibia</taxon>
        <taxon>Batrachia</taxon>
        <taxon>Anura</taxon>
        <taxon>Pipoidea</taxon>
        <taxon>Pipidae</taxon>
        <taxon>Xenopodinae</taxon>
        <taxon>Xenopus</taxon>
        <taxon>Xenopus</taxon>
    </lineage>
</organism>
<dbReference type="PRINTS" id="PR00248">
    <property type="entry name" value="GPCRMGR"/>
</dbReference>
<proteinExistence type="predicted"/>
<evidence type="ECO:0000256" key="3">
    <source>
        <dbReference type="ARBA" id="ARBA00022692"/>
    </source>
</evidence>
<sequence>MEKFVHFQRNGKIRWQRSAGVQKIQTPASIVFNASEFLQRFRKFIRRRRIAGIHPIWVTPCSTELSGSDSQCRIHITKPKYEYKYIQDGDLIIGGVFSVNIEVKYIKDNTGKNIPVCISNTDDLWREVQTLLFSIDEINKNPDLLPNITLGYHVYDSCGDPRLAIGSVLQIISGPGNVVPNYSCGDGREIAGFIGGRSTGTSLPIAQLLGIYGYTQISYSLIDPVLKDQVWYPYHFSTGPDDYVQHVAIAELVEHLGWTWVIILATGDERGERESQNLRNEITKHGTCVDFIGTLTDDINTNKRTLEGIQKSTAEVVILCAEQFPTPTLFLVQDIIKEKTLVVPATWIAGFVFPLFKGSLIFAEKIYFFDNSEFEDYVLSIKEDLLLKELLTVGSSCLTHDKEKDMIFQNLYRKHFQNCSSSELSRAYGRRYRVYTAVYGLAHAEHDMLSLSGQFCNKQVHKNIHRNQLHRYLRNVHFKDPKGGNVNFNDVGFLNMYYSIMSWCTRNDNELEETSVGTYRWVESEGNLEIDIQNIVWKKNTNNQTLKSQCSANCPPGYRKVPQNGAPPCCYDCASCSEGEVSNLTDMENCVKCPEYKWPNHGKTLCLEKPREFLSYDRDPLTLIFNFITLILFLISLSMLGIFISFRDTPVVKANNRNLSFILLVSIKLSFLSVFLFLGRPVDITCMLRQTSFGITFSTSVSCVLGKTVMVCVAFKATKPDSSWRKWVGPKVANYIAFICSLIQIVISVIWLVISPPFAEQNMHSEPGIIIIQCNEGSVVAFYIVLSYMGLLASVSFIVAFLARTLPDSFNEAKYITFSMLLFCSVWITMIPAYLSTKGKYMVAVEIFAIITSSCGLLFCIFLPKCYIILLKPEINTKQLLLGNKQKITVNL</sequence>
<feature type="transmembrane region" description="Helical" evidence="11">
    <location>
        <begin position="815"/>
        <end position="835"/>
    </location>
</feature>
<reference evidence="14" key="1">
    <citation type="journal article" date="2016" name="Nature">
        <title>Genome evolution in the allotetraploid frog Xenopus laevis.</title>
        <authorList>
            <person name="Session A.M."/>
            <person name="Uno Y."/>
            <person name="Kwon T."/>
            <person name="Chapman J.A."/>
            <person name="Toyoda A."/>
            <person name="Takahashi S."/>
            <person name="Fukui A."/>
            <person name="Hikosaka A."/>
            <person name="Suzuki A."/>
            <person name="Kondo M."/>
            <person name="van Heeringen S.J."/>
            <person name="Quigley I."/>
            <person name="Heinz S."/>
            <person name="Ogino H."/>
            <person name="Ochi H."/>
            <person name="Hellsten U."/>
            <person name="Lyons J.B."/>
            <person name="Simakov O."/>
            <person name="Putnam N."/>
            <person name="Stites J."/>
            <person name="Kuroki Y."/>
            <person name="Tanaka T."/>
            <person name="Michiue T."/>
            <person name="Watanabe M."/>
            <person name="Bogdanovic O."/>
            <person name="Lister R."/>
            <person name="Georgiou G."/>
            <person name="Paranjpe S.S."/>
            <person name="van Kruijsbergen I."/>
            <person name="Shu S."/>
            <person name="Carlson J."/>
            <person name="Kinoshita T."/>
            <person name="Ohta Y."/>
            <person name="Mawaribuchi S."/>
            <person name="Jenkins J."/>
            <person name="Grimwood J."/>
            <person name="Schmutz J."/>
            <person name="Mitros T."/>
            <person name="Mozaffari S.V."/>
            <person name="Suzuki Y."/>
            <person name="Haramoto Y."/>
            <person name="Yamamoto T.S."/>
            <person name="Takagi C."/>
            <person name="Heald R."/>
            <person name="Miller K."/>
            <person name="Haudenschild C."/>
            <person name="Kitzman J."/>
            <person name="Nakayama T."/>
            <person name="Izutsu Y."/>
            <person name="Robert J."/>
            <person name="Fortriede J."/>
            <person name="Burns K."/>
            <person name="Lotay V."/>
            <person name="Karimi K."/>
            <person name="Yasuoka Y."/>
            <person name="Dichmann D.S."/>
            <person name="Flajnik M.F."/>
            <person name="Houston D.W."/>
            <person name="Shendure J."/>
            <person name="DuPasquier L."/>
            <person name="Vize P.D."/>
            <person name="Zorn A.M."/>
            <person name="Ito M."/>
            <person name="Marcotte E.M."/>
            <person name="Wallingford J.B."/>
            <person name="Ito Y."/>
            <person name="Asashima M."/>
            <person name="Ueno N."/>
            <person name="Matsuda Y."/>
            <person name="Veenstra G.J."/>
            <person name="Fujiyama A."/>
            <person name="Harland R.M."/>
            <person name="Taira M."/>
            <person name="Rokhsar D.S."/>
        </authorList>
    </citation>
    <scope>NUCLEOTIDE SEQUENCE [LARGE SCALE GENOMIC DNA]</scope>
    <source>
        <strain evidence="14">J</strain>
    </source>
</reference>
<keyword evidence="2" id="KW-1003">Cell membrane</keyword>
<name>A0A974DRD0_XENLA</name>
<dbReference type="InterPro" id="IPR028082">
    <property type="entry name" value="Peripla_BP_I"/>
</dbReference>
<dbReference type="PANTHER" id="PTHR24061:SF564">
    <property type="entry name" value="METABOTROPIC GLUTAMATE RECEPTOR 1"/>
    <property type="match status" value="1"/>
</dbReference>
<dbReference type="FunFam" id="2.10.50.30:FF:000003">
    <property type="entry name" value="Vomeronasal 2, receptor 120"/>
    <property type="match status" value="1"/>
</dbReference>
<feature type="transmembrane region" description="Helical" evidence="11">
    <location>
        <begin position="841"/>
        <end position="863"/>
    </location>
</feature>
<dbReference type="CDD" id="cd15283">
    <property type="entry name" value="7tmC_V2R_pheromone"/>
    <property type="match status" value="1"/>
</dbReference>
<dbReference type="InterPro" id="IPR011500">
    <property type="entry name" value="GPCR_3_9-Cys_dom"/>
</dbReference>
<dbReference type="InterPro" id="IPR038550">
    <property type="entry name" value="GPCR_3_9-Cys_sf"/>
</dbReference>
<keyword evidence="10" id="KW-0807">Transducer</keyword>
<evidence type="ECO:0000256" key="4">
    <source>
        <dbReference type="ARBA" id="ARBA00022729"/>
    </source>
</evidence>
<keyword evidence="8" id="KW-0675">Receptor</keyword>
<dbReference type="Proteomes" id="UP000694892">
    <property type="component" value="Chromosome 1S"/>
</dbReference>
<dbReference type="GO" id="GO:0005886">
    <property type="term" value="C:plasma membrane"/>
    <property type="evidence" value="ECO:0007669"/>
    <property type="project" value="UniProtKB-SubCell"/>
</dbReference>
<keyword evidence="3 11" id="KW-0812">Transmembrane</keyword>
<dbReference type="InterPro" id="IPR001828">
    <property type="entry name" value="ANF_lig-bd_rcpt"/>
</dbReference>
<evidence type="ECO:0000313" key="14">
    <source>
        <dbReference type="Proteomes" id="UP000694892"/>
    </source>
</evidence>
<dbReference type="OMA" id="SENRICF"/>
<evidence type="ECO:0000256" key="10">
    <source>
        <dbReference type="ARBA" id="ARBA00023224"/>
    </source>
</evidence>
<dbReference type="EMBL" id="CM004467">
    <property type="protein sequence ID" value="OCT96517.1"/>
    <property type="molecule type" value="Genomic_DNA"/>
</dbReference>
<dbReference type="FunFam" id="3.40.50.2300:FF:000625">
    <property type="entry name" value="Uncharacterized protein"/>
    <property type="match status" value="1"/>
</dbReference>
<dbReference type="SUPFAM" id="SSF57184">
    <property type="entry name" value="Growth factor receptor domain"/>
    <property type="match status" value="1"/>
</dbReference>
<dbReference type="InterPro" id="IPR017978">
    <property type="entry name" value="GPCR_3_C"/>
</dbReference>